<evidence type="ECO:0000256" key="3">
    <source>
        <dbReference type="ARBA" id="ARBA00023027"/>
    </source>
</evidence>
<comment type="caution">
    <text evidence="7">The sequence shown here is derived from an EMBL/GenBank/DDBJ whole genome shotgun (WGS) entry which is preliminary data.</text>
</comment>
<dbReference type="InterPro" id="IPR050418">
    <property type="entry name" value="D-iso_2-hydroxyacid_DH_PdxB"/>
</dbReference>
<dbReference type="Proteomes" id="UP000256373">
    <property type="component" value="Unassembled WGS sequence"/>
</dbReference>
<evidence type="ECO:0000313" key="7">
    <source>
        <dbReference type="EMBL" id="REA61525.1"/>
    </source>
</evidence>
<reference evidence="7 8" key="1">
    <citation type="submission" date="2018-07" db="EMBL/GenBank/DDBJ databases">
        <title>Dyadobacter roseus sp. nov., isolated from rose rhizosphere soil.</title>
        <authorList>
            <person name="Chen L."/>
        </authorList>
    </citation>
    <scope>NUCLEOTIDE SEQUENCE [LARGE SCALE GENOMIC DNA]</scope>
    <source>
        <strain evidence="7 8">RS19</strain>
    </source>
</reference>
<accession>A0A3D8YBI1</accession>
<evidence type="ECO:0000256" key="1">
    <source>
        <dbReference type="ARBA" id="ARBA00005854"/>
    </source>
</evidence>
<protein>
    <submittedName>
        <fullName evidence="7">Dihydrofolate reductase</fullName>
    </submittedName>
</protein>
<dbReference type="PANTHER" id="PTHR43761:SF1">
    <property type="entry name" value="D-ISOMER SPECIFIC 2-HYDROXYACID DEHYDROGENASE CATALYTIC DOMAIN-CONTAINING PROTEIN-RELATED"/>
    <property type="match status" value="1"/>
</dbReference>
<proteinExistence type="inferred from homology"/>
<dbReference type="PANTHER" id="PTHR43761">
    <property type="entry name" value="D-ISOMER SPECIFIC 2-HYDROXYACID DEHYDROGENASE FAMILY PROTEIN (AFU_ORTHOLOGUE AFUA_1G13630)"/>
    <property type="match status" value="1"/>
</dbReference>
<dbReference type="SUPFAM" id="SSF51735">
    <property type="entry name" value="NAD(P)-binding Rossmann-fold domains"/>
    <property type="match status" value="1"/>
</dbReference>
<evidence type="ECO:0000259" key="6">
    <source>
        <dbReference type="Pfam" id="PF02826"/>
    </source>
</evidence>
<evidence type="ECO:0000313" key="8">
    <source>
        <dbReference type="Proteomes" id="UP000256373"/>
    </source>
</evidence>
<organism evidence="7 8">
    <name type="scientific">Dyadobacter luteus</name>
    <dbReference type="NCBI Taxonomy" id="2259619"/>
    <lineage>
        <taxon>Bacteria</taxon>
        <taxon>Pseudomonadati</taxon>
        <taxon>Bacteroidota</taxon>
        <taxon>Cytophagia</taxon>
        <taxon>Cytophagales</taxon>
        <taxon>Spirosomataceae</taxon>
        <taxon>Dyadobacter</taxon>
    </lineage>
</organism>
<dbReference type="Pfam" id="PF00389">
    <property type="entry name" value="2-Hacid_dh"/>
    <property type="match status" value="1"/>
</dbReference>
<keyword evidence="3" id="KW-0520">NAD</keyword>
<feature type="domain" description="D-isomer specific 2-hydroxyacid dehydrogenase NAD-binding" evidence="6">
    <location>
        <begin position="133"/>
        <end position="252"/>
    </location>
</feature>
<evidence type="ECO:0000256" key="2">
    <source>
        <dbReference type="ARBA" id="ARBA00023002"/>
    </source>
</evidence>
<name>A0A3D8YBI1_9BACT</name>
<dbReference type="SUPFAM" id="SSF52283">
    <property type="entry name" value="Formate/glycerate dehydrogenase catalytic domain-like"/>
    <property type="match status" value="1"/>
</dbReference>
<dbReference type="InterPro" id="IPR006139">
    <property type="entry name" value="D-isomer_2_OHA_DH_cat_dom"/>
</dbReference>
<dbReference type="InterPro" id="IPR036291">
    <property type="entry name" value="NAD(P)-bd_dom_sf"/>
</dbReference>
<feature type="domain" description="D-isomer specific 2-hydroxyacid dehydrogenase catalytic" evidence="5">
    <location>
        <begin position="15"/>
        <end position="299"/>
    </location>
</feature>
<dbReference type="OrthoDB" id="9805416at2"/>
<dbReference type="InterPro" id="IPR006140">
    <property type="entry name" value="D-isomer_DH_NAD-bd"/>
</dbReference>
<sequence length="300" mass="33041">MAFEKIVIIDSCGLTQPELSEIEKYSSAPMVVYDDVPGSEEGIILRIGDADAVLVSWRTRIPASVLNAVYNVKYIGMCCSLYDEKAANVDIARARELGIAVKGVRDYGDEGTVEFLFAQLIALFKGFGQYQWRTAPAELKGKSIGIIGMGTLGAMVAETALHFGMEVFYFNRSRKPELEAKGITYLSLSELMATCDIITTHTPKNALILSHDDFQLKKPNSIFINTSLGPTFEKEALAEWLKRDGSSFAIFDLEGIGVYRSDLESAERVILYQGSSGSTAEAKKRLSQKVLSNIENYLNS</sequence>
<keyword evidence="2 4" id="KW-0560">Oxidoreductase</keyword>
<gene>
    <name evidence="7" type="ORF">DSL64_11160</name>
</gene>
<dbReference type="GO" id="GO:0016616">
    <property type="term" value="F:oxidoreductase activity, acting on the CH-OH group of donors, NAD or NADP as acceptor"/>
    <property type="evidence" value="ECO:0007669"/>
    <property type="project" value="InterPro"/>
</dbReference>
<dbReference type="EMBL" id="QNUL01000007">
    <property type="protein sequence ID" value="REA61525.1"/>
    <property type="molecule type" value="Genomic_DNA"/>
</dbReference>
<dbReference type="Gene3D" id="3.40.50.720">
    <property type="entry name" value="NAD(P)-binding Rossmann-like Domain"/>
    <property type="match status" value="2"/>
</dbReference>
<evidence type="ECO:0000259" key="5">
    <source>
        <dbReference type="Pfam" id="PF00389"/>
    </source>
</evidence>
<dbReference type="AlphaFoldDB" id="A0A3D8YBI1"/>
<evidence type="ECO:0000256" key="4">
    <source>
        <dbReference type="RuleBase" id="RU003719"/>
    </source>
</evidence>
<dbReference type="Pfam" id="PF02826">
    <property type="entry name" value="2-Hacid_dh_C"/>
    <property type="match status" value="1"/>
</dbReference>
<dbReference type="RefSeq" id="WP_115830949.1">
    <property type="nucleotide sequence ID" value="NZ_QNUL01000007.1"/>
</dbReference>
<keyword evidence="8" id="KW-1185">Reference proteome</keyword>
<dbReference type="GO" id="GO:0051287">
    <property type="term" value="F:NAD binding"/>
    <property type="evidence" value="ECO:0007669"/>
    <property type="project" value="InterPro"/>
</dbReference>
<comment type="similarity">
    <text evidence="1 4">Belongs to the D-isomer specific 2-hydroxyacid dehydrogenase family.</text>
</comment>